<organism evidence="1">
    <name type="scientific">marine sediment metagenome</name>
    <dbReference type="NCBI Taxonomy" id="412755"/>
    <lineage>
        <taxon>unclassified sequences</taxon>
        <taxon>metagenomes</taxon>
        <taxon>ecological metagenomes</taxon>
    </lineage>
</organism>
<evidence type="ECO:0000313" key="1">
    <source>
        <dbReference type="EMBL" id="KKL85830.1"/>
    </source>
</evidence>
<dbReference type="AlphaFoldDB" id="A0A0F9HW12"/>
<feature type="non-terminal residue" evidence="1">
    <location>
        <position position="1"/>
    </location>
</feature>
<proteinExistence type="predicted"/>
<gene>
    <name evidence="1" type="ORF">LCGC14_1950800</name>
</gene>
<accession>A0A0F9HW12</accession>
<name>A0A0F9HW12_9ZZZZ</name>
<dbReference type="EMBL" id="LAZR01021291">
    <property type="protein sequence ID" value="KKL85830.1"/>
    <property type="molecule type" value="Genomic_DNA"/>
</dbReference>
<reference evidence="1" key="1">
    <citation type="journal article" date="2015" name="Nature">
        <title>Complex archaea that bridge the gap between prokaryotes and eukaryotes.</title>
        <authorList>
            <person name="Spang A."/>
            <person name="Saw J.H."/>
            <person name="Jorgensen S.L."/>
            <person name="Zaremba-Niedzwiedzka K."/>
            <person name="Martijn J."/>
            <person name="Lind A.E."/>
            <person name="van Eijk R."/>
            <person name="Schleper C."/>
            <person name="Guy L."/>
            <person name="Ettema T.J."/>
        </authorList>
    </citation>
    <scope>NUCLEOTIDE SEQUENCE</scope>
</reference>
<protein>
    <submittedName>
        <fullName evidence="1">Uncharacterized protein</fullName>
    </submittedName>
</protein>
<sequence>RKVDNGFSMDLKLAVASRQASRIAELTGSFKLLVGGKVTEVVVKDVGALVGKTVSNAQLKSAGLTVKIVKPTGGFFGGGDATKSIAFVVEGPAEMLLGVEMVDEAGKVVKTSGGWSRMGGGPKIRTLTVRGAMPAKSGLKIKLLAGGKTATVAISLKDIPLP</sequence>
<comment type="caution">
    <text evidence="1">The sequence shown here is derived from an EMBL/GenBank/DDBJ whole genome shotgun (WGS) entry which is preliminary data.</text>
</comment>